<organism evidence="2 3">
    <name type="scientific">Senna tora</name>
    <dbReference type="NCBI Taxonomy" id="362788"/>
    <lineage>
        <taxon>Eukaryota</taxon>
        <taxon>Viridiplantae</taxon>
        <taxon>Streptophyta</taxon>
        <taxon>Embryophyta</taxon>
        <taxon>Tracheophyta</taxon>
        <taxon>Spermatophyta</taxon>
        <taxon>Magnoliopsida</taxon>
        <taxon>eudicotyledons</taxon>
        <taxon>Gunneridae</taxon>
        <taxon>Pentapetalae</taxon>
        <taxon>rosids</taxon>
        <taxon>fabids</taxon>
        <taxon>Fabales</taxon>
        <taxon>Fabaceae</taxon>
        <taxon>Caesalpinioideae</taxon>
        <taxon>Cassia clade</taxon>
        <taxon>Senna</taxon>
    </lineage>
</organism>
<dbReference type="EMBL" id="JAAIUW010000013">
    <property type="protein sequence ID" value="KAF7802083.1"/>
    <property type="molecule type" value="Genomic_DNA"/>
</dbReference>
<gene>
    <name evidence="2" type="ORF">G2W53_041194</name>
</gene>
<evidence type="ECO:0000313" key="3">
    <source>
        <dbReference type="Proteomes" id="UP000634136"/>
    </source>
</evidence>
<feature type="region of interest" description="Disordered" evidence="1">
    <location>
        <begin position="349"/>
        <end position="388"/>
    </location>
</feature>
<dbReference type="OrthoDB" id="1436751at2759"/>
<evidence type="ECO:0000256" key="1">
    <source>
        <dbReference type="SAM" id="MobiDB-lite"/>
    </source>
</evidence>
<evidence type="ECO:0000313" key="2">
    <source>
        <dbReference type="EMBL" id="KAF7802083.1"/>
    </source>
</evidence>
<name>A0A834VXS3_9FABA</name>
<proteinExistence type="predicted"/>
<sequence>MARTPRHHSASQRDFLNRRTLVNASSSPSVSASPYVKAHTTDNHMAVDRDPFSEESLRASIESFPLITCMEEVPYSLTAYNPVQENFFSTSGSTSFCPRFFFIRHATSFPVLSHISHNVRRWGGRFVRITAVAGFRPFWLPANLWPLFPLRWSAFRSPPSVPLSDLSEVEQANQRQAVDMSSPPNSLDRAIGIIVAESISPRPAPGFSGETSSSARLIQTSVPASSSIFERLRSHRTRETSHCFKNEAVVENSRCRGMEPMGEQKEKAPCLSGGPVFYMCCVRSPGGRVLADLAEDMLRQASTLGELNRVRRELVHARWTIRELDEALSTKNFMISKMNHARLGHVGSSDVGVSGVEQEPTSPSGPPPGFDQLVKKSREEEDSEDDQF</sequence>
<accession>A0A834VXS3</accession>
<keyword evidence="3" id="KW-1185">Reference proteome</keyword>
<reference evidence="2" key="1">
    <citation type="submission" date="2020-09" db="EMBL/GenBank/DDBJ databases">
        <title>Genome-Enabled Discovery of Anthraquinone Biosynthesis in Senna tora.</title>
        <authorList>
            <person name="Kang S.-H."/>
            <person name="Pandey R.P."/>
            <person name="Lee C.-M."/>
            <person name="Sim J.-S."/>
            <person name="Jeong J.-T."/>
            <person name="Choi B.-S."/>
            <person name="Jung M."/>
            <person name="Ginzburg D."/>
            <person name="Zhao K."/>
            <person name="Won S.Y."/>
            <person name="Oh T.-J."/>
            <person name="Yu Y."/>
            <person name="Kim N.-H."/>
            <person name="Lee O.R."/>
            <person name="Lee T.-H."/>
            <person name="Bashyal P."/>
            <person name="Kim T.-S."/>
            <person name="Lee W.-H."/>
            <person name="Kawkins C."/>
            <person name="Kim C.-K."/>
            <person name="Kim J.S."/>
            <person name="Ahn B.O."/>
            <person name="Rhee S.Y."/>
            <person name="Sohng J.K."/>
        </authorList>
    </citation>
    <scope>NUCLEOTIDE SEQUENCE</scope>
    <source>
        <tissue evidence="2">Leaf</tissue>
    </source>
</reference>
<comment type="caution">
    <text evidence="2">The sequence shown here is derived from an EMBL/GenBank/DDBJ whole genome shotgun (WGS) entry which is preliminary data.</text>
</comment>
<dbReference type="AlphaFoldDB" id="A0A834VXS3"/>
<dbReference type="Proteomes" id="UP000634136">
    <property type="component" value="Unassembled WGS sequence"/>
</dbReference>
<protein>
    <submittedName>
        <fullName evidence="2">Uncharacterized protein</fullName>
    </submittedName>
</protein>